<keyword evidence="1" id="KW-0833">Ubl conjugation pathway</keyword>
<dbReference type="GO" id="GO:0042981">
    <property type="term" value="P:regulation of apoptotic process"/>
    <property type="evidence" value="ECO:0007669"/>
    <property type="project" value="TreeGrafter"/>
</dbReference>
<dbReference type="PANTHER" id="PTHR24006">
    <property type="entry name" value="UBIQUITIN CARBOXYL-TERMINAL HYDROLASE"/>
    <property type="match status" value="1"/>
</dbReference>
<dbReference type="FunFam" id="3.90.70.10:FF:000119">
    <property type="entry name" value="Ubiquitin specific peptidase 36"/>
    <property type="match status" value="1"/>
</dbReference>
<organism evidence="4 5">
    <name type="scientific">Cricetulus griseus</name>
    <name type="common">Chinese hamster</name>
    <name type="synonym">Cricetulus barabensis griseus</name>
    <dbReference type="NCBI Taxonomy" id="10029"/>
    <lineage>
        <taxon>Eukaryota</taxon>
        <taxon>Metazoa</taxon>
        <taxon>Chordata</taxon>
        <taxon>Craniata</taxon>
        <taxon>Vertebrata</taxon>
        <taxon>Euteleostomi</taxon>
        <taxon>Mammalia</taxon>
        <taxon>Eutheria</taxon>
        <taxon>Euarchontoglires</taxon>
        <taxon>Glires</taxon>
        <taxon>Rodentia</taxon>
        <taxon>Myomorpha</taxon>
        <taxon>Muroidea</taxon>
        <taxon>Cricetidae</taxon>
        <taxon>Cricetinae</taxon>
        <taxon>Cricetulus</taxon>
    </lineage>
</organism>
<dbReference type="InterPro" id="IPR038765">
    <property type="entry name" value="Papain-like_cys_pep_sf"/>
</dbReference>
<dbReference type="GO" id="GO:0005634">
    <property type="term" value="C:nucleus"/>
    <property type="evidence" value="ECO:0007669"/>
    <property type="project" value="TreeGrafter"/>
</dbReference>
<dbReference type="SUPFAM" id="SSF54001">
    <property type="entry name" value="Cysteine proteinases"/>
    <property type="match status" value="1"/>
</dbReference>
<dbReference type="InterPro" id="IPR028889">
    <property type="entry name" value="USP"/>
</dbReference>
<name>G3INK5_CRIGR</name>
<evidence type="ECO:0000259" key="3">
    <source>
        <dbReference type="PROSITE" id="PS50235"/>
    </source>
</evidence>
<dbReference type="InterPro" id="IPR001394">
    <property type="entry name" value="Peptidase_C19_UCH"/>
</dbReference>
<evidence type="ECO:0000313" key="5">
    <source>
        <dbReference type="Proteomes" id="UP000001075"/>
    </source>
</evidence>
<dbReference type="EMBL" id="JH006306">
    <property type="protein sequence ID" value="EGW15120.1"/>
    <property type="molecule type" value="Genomic_DNA"/>
</dbReference>
<dbReference type="AlphaFoldDB" id="G3INK5"/>
<dbReference type="Proteomes" id="UP000001075">
    <property type="component" value="Unassembled WGS sequence"/>
</dbReference>
<protein>
    <submittedName>
        <fullName evidence="4">Ubiquitin carboxyl-terminal hydrolase 17</fullName>
    </submittedName>
</protein>
<sequence length="161" mass="17841">MEEAHGVGAGLKNTVNSCSPIAALQSLTHTLHLVNYMLSWEHSQNFCHQGDCMMCAMAAHVTRSLLDSGDVIQPLEKLTTAFHKHRQEDAHEFLMFTLYAMPTSCLPASKLLGCTSGQSSLIHEIFGGSWKSQLKCLHCNETTDLLEPLLTSPWISKPFRV</sequence>
<dbReference type="InParanoid" id="G3INK5"/>
<reference evidence="5" key="1">
    <citation type="journal article" date="2011" name="Nat. Biotechnol.">
        <title>The genomic sequence of the Chinese hamster ovary (CHO)-K1 cell line.</title>
        <authorList>
            <person name="Xu X."/>
            <person name="Nagarajan H."/>
            <person name="Lewis N.E."/>
            <person name="Pan S."/>
            <person name="Cai Z."/>
            <person name="Liu X."/>
            <person name="Chen W."/>
            <person name="Xie M."/>
            <person name="Wang W."/>
            <person name="Hammond S."/>
            <person name="Andersen M.R."/>
            <person name="Neff N."/>
            <person name="Passarelli B."/>
            <person name="Koh W."/>
            <person name="Fan H.C."/>
            <person name="Wang J."/>
            <person name="Gui Y."/>
            <person name="Lee K.H."/>
            <person name="Betenbaugh M.J."/>
            <person name="Quake S.R."/>
            <person name="Famili I."/>
            <person name="Palsson B.O."/>
            <person name="Wang J."/>
        </authorList>
    </citation>
    <scope>NUCLEOTIDE SEQUENCE [LARGE SCALE GENOMIC DNA]</scope>
    <source>
        <strain evidence="5">CHO K1 cell line</strain>
    </source>
</reference>
<dbReference type="GO" id="GO:0004843">
    <property type="term" value="F:cysteine-type deubiquitinase activity"/>
    <property type="evidence" value="ECO:0007669"/>
    <property type="project" value="InterPro"/>
</dbReference>
<evidence type="ECO:0000313" key="4">
    <source>
        <dbReference type="EMBL" id="EGW15120.1"/>
    </source>
</evidence>
<dbReference type="STRING" id="10029.G3INK5"/>
<dbReference type="Pfam" id="PF00443">
    <property type="entry name" value="UCH"/>
    <property type="match status" value="1"/>
</dbReference>
<accession>G3INK5</accession>
<evidence type="ECO:0000256" key="1">
    <source>
        <dbReference type="ARBA" id="ARBA00022786"/>
    </source>
</evidence>
<dbReference type="GO" id="GO:0016579">
    <property type="term" value="P:protein deubiquitination"/>
    <property type="evidence" value="ECO:0007669"/>
    <property type="project" value="InterPro"/>
</dbReference>
<evidence type="ECO:0000256" key="2">
    <source>
        <dbReference type="ARBA" id="ARBA00022801"/>
    </source>
</evidence>
<gene>
    <name evidence="4" type="ORF">I79_025532</name>
</gene>
<dbReference type="PANTHER" id="PTHR24006:SF651">
    <property type="entry name" value="INACTIVE UBIQUITIN CARBOXYL-TERMINAL HYDROLASE 17-LIKE PROTEIN 4-RELATED"/>
    <property type="match status" value="1"/>
</dbReference>
<feature type="domain" description="USP" evidence="3">
    <location>
        <begin position="9"/>
        <end position="161"/>
    </location>
</feature>
<keyword evidence="2 4" id="KW-0378">Hydrolase</keyword>
<dbReference type="MEROPS" id="C19.082"/>
<dbReference type="Gene3D" id="3.90.70.10">
    <property type="entry name" value="Cysteine proteinases"/>
    <property type="match status" value="1"/>
</dbReference>
<dbReference type="GO" id="GO:0005829">
    <property type="term" value="C:cytosol"/>
    <property type="evidence" value="ECO:0007669"/>
    <property type="project" value="TreeGrafter"/>
</dbReference>
<proteinExistence type="predicted"/>
<dbReference type="PROSITE" id="PS50235">
    <property type="entry name" value="USP_3"/>
    <property type="match status" value="1"/>
</dbReference>
<dbReference type="InterPro" id="IPR050164">
    <property type="entry name" value="Peptidase_C19"/>
</dbReference>